<evidence type="ECO:0000256" key="2">
    <source>
        <dbReference type="ARBA" id="ARBA00034247"/>
    </source>
</evidence>
<dbReference type="GO" id="GO:1902201">
    <property type="term" value="P:negative regulation of bacterial-type flagellum-dependent cell motility"/>
    <property type="evidence" value="ECO:0007669"/>
    <property type="project" value="TreeGrafter"/>
</dbReference>
<protein>
    <recommendedName>
        <fullName evidence="1">diguanylate cyclase</fullName>
        <ecNumber evidence="1">2.7.7.65</ecNumber>
    </recommendedName>
</protein>
<dbReference type="EC" id="2.7.7.65" evidence="1"/>
<dbReference type="InterPro" id="IPR043128">
    <property type="entry name" value="Rev_trsase/Diguanyl_cyclase"/>
</dbReference>
<keyword evidence="3" id="KW-1133">Transmembrane helix</keyword>
<sequence length="205" mass="22760">MLHSIALAVWIAALGWLMTILAIIGWRREKLARRQLRTAIEQRLGIDLLTGLAHRSAFLAQAEHEVNRSQRAGHALSVLLVDIDDMRALNAHYGHHGGDLALRHVGTVCRTLVRDFDVLGRFSSEEVAILLPDTRLEGARSVAERIIETVAAHQVVLEDGRRFTVRVTVGMAELASEVEDAEDLLLAADGSLKRAIERRRENETA</sequence>
<accession>A0A4U0PKI7</accession>
<dbReference type="Gene3D" id="3.30.70.270">
    <property type="match status" value="1"/>
</dbReference>
<dbReference type="AlphaFoldDB" id="A0A4U0PKI7"/>
<proteinExistence type="predicted"/>
<evidence type="ECO:0000313" key="5">
    <source>
        <dbReference type="EMBL" id="TJZ68611.1"/>
    </source>
</evidence>
<keyword evidence="6" id="KW-1185">Reference proteome</keyword>
<comment type="catalytic activity">
    <reaction evidence="2">
        <text>2 GTP = 3',3'-c-di-GMP + 2 diphosphate</text>
        <dbReference type="Rhea" id="RHEA:24898"/>
        <dbReference type="ChEBI" id="CHEBI:33019"/>
        <dbReference type="ChEBI" id="CHEBI:37565"/>
        <dbReference type="ChEBI" id="CHEBI:58805"/>
        <dbReference type="EC" id="2.7.7.65"/>
    </reaction>
</comment>
<organism evidence="5 6">
    <name type="scientific">Chitiniphilus eburneus</name>
    <dbReference type="NCBI Taxonomy" id="2571148"/>
    <lineage>
        <taxon>Bacteria</taxon>
        <taxon>Pseudomonadati</taxon>
        <taxon>Pseudomonadota</taxon>
        <taxon>Betaproteobacteria</taxon>
        <taxon>Neisseriales</taxon>
        <taxon>Chitinibacteraceae</taxon>
        <taxon>Chitiniphilus</taxon>
    </lineage>
</organism>
<dbReference type="SMART" id="SM00267">
    <property type="entry name" value="GGDEF"/>
    <property type="match status" value="1"/>
</dbReference>
<dbReference type="GO" id="GO:0005886">
    <property type="term" value="C:plasma membrane"/>
    <property type="evidence" value="ECO:0007669"/>
    <property type="project" value="TreeGrafter"/>
</dbReference>
<comment type="caution">
    <text evidence="5">The sequence shown here is derived from an EMBL/GenBank/DDBJ whole genome shotgun (WGS) entry which is preliminary data.</text>
</comment>
<dbReference type="EMBL" id="SUMF01000023">
    <property type="protein sequence ID" value="TJZ68611.1"/>
    <property type="molecule type" value="Genomic_DNA"/>
</dbReference>
<dbReference type="InterPro" id="IPR029787">
    <property type="entry name" value="Nucleotide_cyclase"/>
</dbReference>
<dbReference type="PANTHER" id="PTHR45138">
    <property type="entry name" value="REGULATORY COMPONENTS OF SENSORY TRANSDUCTION SYSTEM"/>
    <property type="match status" value="1"/>
</dbReference>
<dbReference type="InterPro" id="IPR000160">
    <property type="entry name" value="GGDEF_dom"/>
</dbReference>
<feature type="domain" description="GGDEF" evidence="4">
    <location>
        <begin position="74"/>
        <end position="205"/>
    </location>
</feature>
<dbReference type="Pfam" id="PF00990">
    <property type="entry name" value="GGDEF"/>
    <property type="match status" value="1"/>
</dbReference>
<dbReference type="SUPFAM" id="SSF55073">
    <property type="entry name" value="Nucleotide cyclase"/>
    <property type="match status" value="1"/>
</dbReference>
<keyword evidence="3" id="KW-0472">Membrane</keyword>
<feature type="transmembrane region" description="Helical" evidence="3">
    <location>
        <begin position="6"/>
        <end position="26"/>
    </location>
</feature>
<evidence type="ECO:0000259" key="4">
    <source>
        <dbReference type="PROSITE" id="PS50887"/>
    </source>
</evidence>
<dbReference type="RefSeq" id="WP_136774354.1">
    <property type="nucleotide sequence ID" value="NZ_CP156074.1"/>
</dbReference>
<dbReference type="OrthoDB" id="9813903at2"/>
<dbReference type="PROSITE" id="PS50887">
    <property type="entry name" value="GGDEF"/>
    <property type="match status" value="1"/>
</dbReference>
<dbReference type="Proteomes" id="UP000310016">
    <property type="component" value="Unassembled WGS sequence"/>
</dbReference>
<reference evidence="5 6" key="1">
    <citation type="submission" date="2019-04" db="EMBL/GenBank/DDBJ databases">
        <title>Chitiniphilus eburnea sp. nov., a novel chitinolytic bacterium isolated from aquaculture sludge.</title>
        <authorList>
            <person name="Sheng M."/>
        </authorList>
    </citation>
    <scope>NUCLEOTIDE SEQUENCE [LARGE SCALE GENOMIC DNA]</scope>
    <source>
        <strain evidence="5 6">HX-2-15</strain>
    </source>
</reference>
<evidence type="ECO:0000256" key="3">
    <source>
        <dbReference type="SAM" id="Phobius"/>
    </source>
</evidence>
<evidence type="ECO:0000313" key="6">
    <source>
        <dbReference type="Proteomes" id="UP000310016"/>
    </source>
</evidence>
<name>A0A4U0PKI7_9NEIS</name>
<dbReference type="GO" id="GO:0052621">
    <property type="term" value="F:diguanylate cyclase activity"/>
    <property type="evidence" value="ECO:0007669"/>
    <property type="project" value="UniProtKB-EC"/>
</dbReference>
<dbReference type="PANTHER" id="PTHR45138:SF9">
    <property type="entry name" value="DIGUANYLATE CYCLASE DGCM-RELATED"/>
    <property type="match status" value="1"/>
</dbReference>
<dbReference type="GO" id="GO:0043709">
    <property type="term" value="P:cell adhesion involved in single-species biofilm formation"/>
    <property type="evidence" value="ECO:0007669"/>
    <property type="project" value="TreeGrafter"/>
</dbReference>
<dbReference type="NCBIfam" id="TIGR00254">
    <property type="entry name" value="GGDEF"/>
    <property type="match status" value="1"/>
</dbReference>
<evidence type="ECO:0000256" key="1">
    <source>
        <dbReference type="ARBA" id="ARBA00012528"/>
    </source>
</evidence>
<keyword evidence="3" id="KW-0812">Transmembrane</keyword>
<gene>
    <name evidence="5" type="ORF">FAZ21_15505</name>
</gene>
<dbReference type="InterPro" id="IPR050469">
    <property type="entry name" value="Diguanylate_Cyclase"/>
</dbReference>
<dbReference type="CDD" id="cd01949">
    <property type="entry name" value="GGDEF"/>
    <property type="match status" value="1"/>
</dbReference>